<dbReference type="HOGENOM" id="CLU_1431278_0_0_1"/>
<organism evidence="3">
    <name type="scientific">Schizophyllum commune (strain H4-8 / FGSC 9210)</name>
    <name type="common">Split gill fungus</name>
    <dbReference type="NCBI Taxonomy" id="578458"/>
    <lineage>
        <taxon>Eukaryota</taxon>
        <taxon>Fungi</taxon>
        <taxon>Dikarya</taxon>
        <taxon>Basidiomycota</taxon>
        <taxon>Agaricomycotina</taxon>
        <taxon>Agaricomycetes</taxon>
        <taxon>Agaricomycetidae</taxon>
        <taxon>Agaricales</taxon>
        <taxon>Schizophyllaceae</taxon>
        <taxon>Schizophyllum</taxon>
    </lineage>
</organism>
<feature type="non-terminal residue" evidence="2">
    <location>
        <position position="190"/>
    </location>
</feature>
<feature type="region of interest" description="Disordered" evidence="1">
    <location>
        <begin position="1"/>
        <end position="171"/>
    </location>
</feature>
<gene>
    <name evidence="2" type="ORF">SCHCODRAFT_85739</name>
</gene>
<dbReference type="AlphaFoldDB" id="D8QC07"/>
<evidence type="ECO:0000313" key="2">
    <source>
        <dbReference type="EMBL" id="EFI94449.1"/>
    </source>
</evidence>
<accession>D8QC07</accession>
<evidence type="ECO:0000256" key="1">
    <source>
        <dbReference type="SAM" id="MobiDB-lite"/>
    </source>
</evidence>
<evidence type="ECO:0000313" key="3">
    <source>
        <dbReference type="Proteomes" id="UP000007431"/>
    </source>
</evidence>
<feature type="compositionally biased region" description="Polar residues" evidence="1">
    <location>
        <begin position="98"/>
        <end position="116"/>
    </location>
</feature>
<reference evidence="2 3" key="1">
    <citation type="journal article" date="2010" name="Nat. Biotechnol.">
        <title>Genome sequence of the model mushroom Schizophyllum commune.</title>
        <authorList>
            <person name="Ohm R.A."/>
            <person name="de Jong J.F."/>
            <person name="Lugones L.G."/>
            <person name="Aerts A."/>
            <person name="Kothe E."/>
            <person name="Stajich J.E."/>
            <person name="de Vries R.P."/>
            <person name="Record E."/>
            <person name="Levasseur A."/>
            <person name="Baker S.E."/>
            <person name="Bartholomew K.A."/>
            <person name="Coutinho P.M."/>
            <person name="Erdmann S."/>
            <person name="Fowler T.J."/>
            <person name="Gathman A.C."/>
            <person name="Lombard V."/>
            <person name="Henrissat B."/>
            <person name="Knabe N."/>
            <person name="Kuees U."/>
            <person name="Lilly W.W."/>
            <person name="Lindquist E."/>
            <person name="Lucas S."/>
            <person name="Magnuson J.K."/>
            <person name="Piumi F."/>
            <person name="Raudaskoski M."/>
            <person name="Salamov A."/>
            <person name="Schmutz J."/>
            <person name="Schwarze F.W.M.R."/>
            <person name="vanKuyk P.A."/>
            <person name="Horton J.S."/>
            <person name="Grigoriev I.V."/>
            <person name="Woesten H.A.B."/>
        </authorList>
    </citation>
    <scope>NUCLEOTIDE SEQUENCE [LARGE SCALE GENOMIC DNA]</scope>
    <source>
        <strain evidence="3">H4-8 / FGSC 9210</strain>
    </source>
</reference>
<dbReference type="GeneID" id="9594102"/>
<dbReference type="KEGG" id="scm:SCHCO_02634380"/>
<proteinExistence type="predicted"/>
<dbReference type="Proteomes" id="UP000007431">
    <property type="component" value="Unassembled WGS sequence"/>
</dbReference>
<protein>
    <submittedName>
        <fullName evidence="2">Expressed protein</fullName>
    </submittedName>
</protein>
<dbReference type="VEuPathDB" id="FungiDB:SCHCODRAFT_02634380"/>
<dbReference type="EMBL" id="GL377309">
    <property type="protein sequence ID" value="EFI94449.1"/>
    <property type="molecule type" value="Genomic_DNA"/>
</dbReference>
<name>D8QC07_SCHCM</name>
<feature type="compositionally biased region" description="Basic and acidic residues" evidence="1">
    <location>
        <begin position="118"/>
        <end position="138"/>
    </location>
</feature>
<feature type="compositionally biased region" description="Polar residues" evidence="1">
    <location>
        <begin position="1"/>
        <end position="24"/>
    </location>
</feature>
<sequence>MTVAMANTSGTANTHPSRGRSQGGLNPPPAAQPKSGGLLRSVSGVFKRDKSVGGSSRPRRPAQNDFTNKESREAALRAYGLLPQPDMSQLEKQRDRSVPSSPDPNQAHNRAESLSTAERIKQEYKSKAEVDNKSRMQDFKFGGATGGTSLPRKAPPPGIEPISEDSPSRWRAQKEIGAAAEVIFPKRAAP</sequence>
<dbReference type="OrthoDB" id="3168445at2759"/>
<keyword evidence="3" id="KW-1185">Reference proteome</keyword>
<dbReference type="InParanoid" id="D8QC07"/>